<evidence type="ECO:0008006" key="4">
    <source>
        <dbReference type="Google" id="ProtNLM"/>
    </source>
</evidence>
<comment type="caution">
    <text evidence="2">The sequence shown here is derived from an EMBL/GenBank/DDBJ whole genome shotgun (WGS) entry which is preliminary data.</text>
</comment>
<evidence type="ECO:0000313" key="2">
    <source>
        <dbReference type="EMBL" id="KAJ7366727.1"/>
    </source>
</evidence>
<feature type="non-terminal residue" evidence="2">
    <location>
        <position position="642"/>
    </location>
</feature>
<keyword evidence="3" id="KW-1185">Reference proteome</keyword>
<proteinExistence type="predicted"/>
<reference evidence="2" key="1">
    <citation type="submission" date="2023-03" db="EMBL/GenBank/DDBJ databases">
        <title>Massive genome expansion in bonnet fungi (Mycena s.s.) driven by repeated elements and novel gene families across ecological guilds.</title>
        <authorList>
            <consortium name="Lawrence Berkeley National Laboratory"/>
            <person name="Harder C.B."/>
            <person name="Miyauchi S."/>
            <person name="Viragh M."/>
            <person name="Kuo A."/>
            <person name="Thoen E."/>
            <person name="Andreopoulos B."/>
            <person name="Lu D."/>
            <person name="Skrede I."/>
            <person name="Drula E."/>
            <person name="Henrissat B."/>
            <person name="Morin E."/>
            <person name="Kohler A."/>
            <person name="Barry K."/>
            <person name="LaButti K."/>
            <person name="Morin E."/>
            <person name="Salamov A."/>
            <person name="Lipzen A."/>
            <person name="Mereny Z."/>
            <person name="Hegedus B."/>
            <person name="Baldrian P."/>
            <person name="Stursova M."/>
            <person name="Weitz H."/>
            <person name="Taylor A."/>
            <person name="Grigoriev I.V."/>
            <person name="Nagy L.G."/>
            <person name="Martin F."/>
            <person name="Kauserud H."/>
        </authorList>
    </citation>
    <scope>NUCLEOTIDE SEQUENCE</scope>
    <source>
        <strain evidence="2">CBHHK002</strain>
    </source>
</reference>
<evidence type="ECO:0000313" key="3">
    <source>
        <dbReference type="Proteomes" id="UP001218218"/>
    </source>
</evidence>
<dbReference type="PANTHER" id="PTHR48125:SF12">
    <property type="entry name" value="AT HOOK TRANSCRIPTION FACTOR FAMILY-RELATED"/>
    <property type="match status" value="1"/>
</dbReference>
<gene>
    <name evidence="2" type="ORF">DFH08DRAFT_1004125</name>
</gene>
<evidence type="ECO:0000256" key="1">
    <source>
        <dbReference type="SAM" id="MobiDB-lite"/>
    </source>
</evidence>
<dbReference type="Proteomes" id="UP001218218">
    <property type="component" value="Unassembled WGS sequence"/>
</dbReference>
<feature type="region of interest" description="Disordered" evidence="1">
    <location>
        <begin position="49"/>
        <end position="198"/>
    </location>
</feature>
<protein>
    <recommendedName>
        <fullName evidence="4">Rho termination factor N-terminal domain-containing protein</fullName>
    </recommendedName>
</protein>
<feature type="non-terminal residue" evidence="2">
    <location>
        <position position="1"/>
    </location>
</feature>
<dbReference type="EMBL" id="JARIHO010000002">
    <property type="protein sequence ID" value="KAJ7366727.1"/>
    <property type="molecule type" value="Genomic_DNA"/>
</dbReference>
<feature type="compositionally biased region" description="Polar residues" evidence="1">
    <location>
        <begin position="49"/>
        <end position="64"/>
    </location>
</feature>
<sequence length="642" mass="69563">PTAMQSESELKKLTVPLLKALCKEKRITGYSKLGKDAIIQKLLLSSASAPTATPDNSALIQNTVPSETPAVPSTAPSSSQPTTPPNLIPSASLARADGEPASKPPPKKRKNPPASKNLQSSGSQQPPSVSDAHISSTPTASDSDPIASTSSAPDAPNLPRVDGEPKVAPFLPLSTPSAASKPLPPQTAAHSLPRPSGVAQDVVKLPQSKPKRFVPLVVARKPPVPVAAVTPPPNLISTAVQINSDASIAGVSLYYLDFPAPPPPPHLSSTTLPPKKSERKHVLQLSLLLSSVTDEDLRNCVFVSRLFLYISASNRLVREFSGKRLSSVLAKYSPVTTNMWPYLQQRREEVSTRKRQFRASFLSRVCAQNPISERLWASPDHERQILIGLRFLLTRLFFDVSVGGGKEGKGWNEGQIVDAQEMVKDEVWMITVRHAATFTSELFYVLEPTCEPLAGMPISTSVTAESTGTPVRVDWSAYIAHRASAPQAPAPKRLLDYLSWTNHEEYEFGISRLWLKRVEGEGATGKMKRTVAERYILACLVYSLSGRYMSGLQMAQDFAGLPDVAPARLAASPKVNLFLPAHHHVESMHFTTSGRALHTALAIVQTPGRIYFILRDNGMQVGCEEEGVAEVWMNILGCDNSG</sequence>
<name>A0AAD7ARP9_9AGAR</name>
<feature type="compositionally biased region" description="Polar residues" evidence="1">
    <location>
        <begin position="133"/>
        <end position="152"/>
    </location>
</feature>
<feature type="compositionally biased region" description="Low complexity" evidence="1">
    <location>
        <begin position="112"/>
        <end position="130"/>
    </location>
</feature>
<accession>A0AAD7ARP9</accession>
<organism evidence="2 3">
    <name type="scientific">Mycena albidolilacea</name>
    <dbReference type="NCBI Taxonomy" id="1033008"/>
    <lineage>
        <taxon>Eukaryota</taxon>
        <taxon>Fungi</taxon>
        <taxon>Dikarya</taxon>
        <taxon>Basidiomycota</taxon>
        <taxon>Agaricomycotina</taxon>
        <taxon>Agaricomycetes</taxon>
        <taxon>Agaricomycetidae</taxon>
        <taxon>Agaricales</taxon>
        <taxon>Marasmiineae</taxon>
        <taxon>Mycenaceae</taxon>
        <taxon>Mycena</taxon>
    </lineage>
</organism>
<dbReference type="PANTHER" id="PTHR48125">
    <property type="entry name" value="LP07818P1"/>
    <property type="match status" value="1"/>
</dbReference>
<dbReference type="AlphaFoldDB" id="A0AAD7ARP9"/>
<feature type="compositionally biased region" description="Low complexity" evidence="1">
    <location>
        <begin position="65"/>
        <end position="81"/>
    </location>
</feature>